<accession>A0ACC2C080</accession>
<organism evidence="1 2">
    <name type="scientific">Diphasiastrum complanatum</name>
    <name type="common">Issler's clubmoss</name>
    <name type="synonym">Lycopodium complanatum</name>
    <dbReference type="NCBI Taxonomy" id="34168"/>
    <lineage>
        <taxon>Eukaryota</taxon>
        <taxon>Viridiplantae</taxon>
        <taxon>Streptophyta</taxon>
        <taxon>Embryophyta</taxon>
        <taxon>Tracheophyta</taxon>
        <taxon>Lycopodiopsida</taxon>
        <taxon>Lycopodiales</taxon>
        <taxon>Lycopodiaceae</taxon>
        <taxon>Lycopodioideae</taxon>
        <taxon>Diphasiastrum</taxon>
    </lineage>
</organism>
<sequence>MAIVAKFGLALTASILLVNLVLYCILLGLAGWAFNEFIDGKLVDINAASPYLIIFSILSGVLGITSVVCGLQTLSGKTENNAAAISAASATGLAAWGVTLIALGLASKQIHIGLIHNKKLKVLEAFAIILAGAQLLYLIVAHVTLHGKTKSAANTAPAEPHTKSATAV</sequence>
<keyword evidence="2" id="KW-1185">Reference proteome</keyword>
<dbReference type="Proteomes" id="UP001162992">
    <property type="component" value="Chromosome 12"/>
</dbReference>
<gene>
    <name evidence="1" type="ORF">O6H91_12G033800</name>
</gene>
<reference evidence="2" key="1">
    <citation type="journal article" date="2024" name="Proc. Natl. Acad. Sci. U.S.A.">
        <title>Extraordinary preservation of gene collinearity over three hundred million years revealed in homosporous lycophytes.</title>
        <authorList>
            <person name="Li C."/>
            <person name="Wickell D."/>
            <person name="Kuo L.Y."/>
            <person name="Chen X."/>
            <person name="Nie B."/>
            <person name="Liao X."/>
            <person name="Peng D."/>
            <person name="Ji J."/>
            <person name="Jenkins J."/>
            <person name="Williams M."/>
            <person name="Shu S."/>
            <person name="Plott C."/>
            <person name="Barry K."/>
            <person name="Rajasekar S."/>
            <person name="Grimwood J."/>
            <person name="Han X."/>
            <person name="Sun S."/>
            <person name="Hou Z."/>
            <person name="He W."/>
            <person name="Dai G."/>
            <person name="Sun C."/>
            <person name="Schmutz J."/>
            <person name="Leebens-Mack J.H."/>
            <person name="Li F.W."/>
            <person name="Wang L."/>
        </authorList>
    </citation>
    <scope>NUCLEOTIDE SEQUENCE [LARGE SCALE GENOMIC DNA]</scope>
    <source>
        <strain evidence="2">cv. PW_Plant_1</strain>
    </source>
</reference>
<evidence type="ECO:0000313" key="2">
    <source>
        <dbReference type="Proteomes" id="UP001162992"/>
    </source>
</evidence>
<dbReference type="EMBL" id="CM055103">
    <property type="protein sequence ID" value="KAJ7535437.1"/>
    <property type="molecule type" value="Genomic_DNA"/>
</dbReference>
<protein>
    <submittedName>
        <fullName evidence="1">Uncharacterized protein</fullName>
    </submittedName>
</protein>
<name>A0ACC2C080_DIPCM</name>
<evidence type="ECO:0000313" key="1">
    <source>
        <dbReference type="EMBL" id="KAJ7535437.1"/>
    </source>
</evidence>
<comment type="caution">
    <text evidence="1">The sequence shown here is derived from an EMBL/GenBank/DDBJ whole genome shotgun (WGS) entry which is preliminary data.</text>
</comment>
<proteinExistence type="predicted"/>